<dbReference type="PANTHER" id="PTHR46333:SF2">
    <property type="entry name" value="CYTOKINESIS PROTEIN 3"/>
    <property type="match status" value="1"/>
</dbReference>
<dbReference type="EMBL" id="FRBL01000006">
    <property type="protein sequence ID" value="SHM08567.1"/>
    <property type="molecule type" value="Genomic_DNA"/>
</dbReference>
<evidence type="ECO:0000256" key="1">
    <source>
        <dbReference type="SAM" id="SignalP"/>
    </source>
</evidence>
<feature type="chain" id="PRO_5012680818" evidence="1">
    <location>
        <begin position="19"/>
        <end position="391"/>
    </location>
</feature>
<dbReference type="GO" id="GO:0005737">
    <property type="term" value="C:cytoplasm"/>
    <property type="evidence" value="ECO:0007669"/>
    <property type="project" value="TreeGrafter"/>
</dbReference>
<dbReference type="AlphaFoldDB" id="A0A1M7FY09"/>
<dbReference type="Pfam" id="PF01841">
    <property type="entry name" value="Transglut_core"/>
    <property type="match status" value="1"/>
</dbReference>
<gene>
    <name evidence="3" type="ORF">SAMN05444266_106311</name>
</gene>
<feature type="domain" description="Transglutaminase-like" evidence="2">
    <location>
        <begin position="93"/>
        <end position="156"/>
    </location>
</feature>
<evidence type="ECO:0000259" key="2">
    <source>
        <dbReference type="SMART" id="SM00460"/>
    </source>
</evidence>
<dbReference type="PANTHER" id="PTHR46333">
    <property type="entry name" value="CYTOKINESIS PROTEIN 3"/>
    <property type="match status" value="1"/>
</dbReference>
<dbReference type="Gene3D" id="3.10.620.30">
    <property type="match status" value="1"/>
</dbReference>
<keyword evidence="1" id="KW-0732">Signal</keyword>
<dbReference type="STRING" id="1419482.SAMN05444266_106311"/>
<proteinExistence type="predicted"/>
<feature type="signal peptide" evidence="1">
    <location>
        <begin position="1"/>
        <end position="18"/>
    </location>
</feature>
<sequence length="391" mass="43797">MSIVIVLACLLTVSSANAQAPKPAKPAPAVVAIPDAVTNSPADMAKWLKTHTTSNQAFQQALYQWIATHIAYDIPGMYQQKNYRDTAAVLQQVLRSRVGVCADYASLYARVCQEAGITAYTVNGYCLENGTLAPTGAHDWVVVKNGAQWTVTDPTWGAGTVDGARFTPKLNWEWFQVSPQVAVKRHIPFDPMWQLLTNPVRHDEVGVSRQSGPAFNYNDTINKYLRLPRYERLAGSLARIERYGGAANPFVMAELDWLRQTVKVLAGNREIEERNRLVDQFNVANADYAGLVKGYNEYVSFKNSQFLPEKPDMTVRKMMDALVGMAEDLSRRLAAMHGTDAAMVDHLRELGAAVEEMRGRIRTEDQFVSRYLKTEKAKRRSLFYVDVVEKS</sequence>
<dbReference type="InterPro" id="IPR002931">
    <property type="entry name" value="Transglutaminase-like"/>
</dbReference>
<accession>A0A1M7FY09</accession>
<evidence type="ECO:0000313" key="4">
    <source>
        <dbReference type="Proteomes" id="UP000184420"/>
    </source>
</evidence>
<dbReference type="InterPro" id="IPR038765">
    <property type="entry name" value="Papain-like_cys_pep_sf"/>
</dbReference>
<keyword evidence="4" id="KW-1185">Reference proteome</keyword>
<evidence type="ECO:0000313" key="3">
    <source>
        <dbReference type="EMBL" id="SHM08567.1"/>
    </source>
</evidence>
<dbReference type="OrthoDB" id="9788327at2"/>
<reference evidence="3 4" key="1">
    <citation type="submission" date="2016-11" db="EMBL/GenBank/DDBJ databases">
        <authorList>
            <person name="Jaros S."/>
            <person name="Januszkiewicz K."/>
            <person name="Wedrychowicz H."/>
        </authorList>
    </citation>
    <scope>NUCLEOTIDE SEQUENCE [LARGE SCALE GENOMIC DNA]</scope>
    <source>
        <strain evidence="3 4">DSM 27406</strain>
    </source>
</reference>
<organism evidence="3 4">
    <name type="scientific">Chitinophaga jiangningensis</name>
    <dbReference type="NCBI Taxonomy" id="1419482"/>
    <lineage>
        <taxon>Bacteria</taxon>
        <taxon>Pseudomonadati</taxon>
        <taxon>Bacteroidota</taxon>
        <taxon>Chitinophagia</taxon>
        <taxon>Chitinophagales</taxon>
        <taxon>Chitinophagaceae</taxon>
        <taxon>Chitinophaga</taxon>
    </lineage>
</organism>
<dbReference type="Proteomes" id="UP000184420">
    <property type="component" value="Unassembled WGS sequence"/>
</dbReference>
<dbReference type="RefSeq" id="WP_073083438.1">
    <property type="nucleotide sequence ID" value="NZ_FRBL01000006.1"/>
</dbReference>
<name>A0A1M7FY09_9BACT</name>
<dbReference type="InterPro" id="IPR052557">
    <property type="entry name" value="CAP/Cytokinesis_protein"/>
</dbReference>
<protein>
    <submittedName>
        <fullName evidence="3">Transglutaminase-like superfamily protein</fullName>
    </submittedName>
</protein>
<dbReference type="SMART" id="SM00460">
    <property type="entry name" value="TGc"/>
    <property type="match status" value="1"/>
</dbReference>
<dbReference type="SUPFAM" id="SSF54001">
    <property type="entry name" value="Cysteine proteinases"/>
    <property type="match status" value="1"/>
</dbReference>